<dbReference type="InterPro" id="IPR002104">
    <property type="entry name" value="Integrase_catalytic"/>
</dbReference>
<dbReference type="EMBL" id="RCHI01000019">
    <property type="protein sequence ID" value="RLL62875.1"/>
    <property type="molecule type" value="Genomic_DNA"/>
</dbReference>
<evidence type="ECO:0000313" key="3">
    <source>
        <dbReference type="EMBL" id="RLL62875.1"/>
    </source>
</evidence>
<accession>A0A421BKU3</accession>
<dbReference type="PROSITE" id="PS51898">
    <property type="entry name" value="TYR_RECOMBINASE"/>
    <property type="match status" value="1"/>
</dbReference>
<feature type="domain" description="Tyr recombinase" evidence="2">
    <location>
        <begin position="155"/>
        <end position="336"/>
    </location>
</feature>
<dbReference type="GO" id="GO:0015074">
    <property type="term" value="P:DNA integration"/>
    <property type="evidence" value="ECO:0007669"/>
    <property type="project" value="InterPro"/>
</dbReference>
<keyword evidence="4" id="KW-1185">Reference proteome</keyword>
<dbReference type="InterPro" id="IPR013762">
    <property type="entry name" value="Integrase-like_cat_sf"/>
</dbReference>
<organism evidence="3 4">
    <name type="scientific">Paenirhodobacter hankyongi</name>
    <dbReference type="NCBI Taxonomy" id="2294033"/>
    <lineage>
        <taxon>Bacteria</taxon>
        <taxon>Pseudomonadati</taxon>
        <taxon>Pseudomonadota</taxon>
        <taxon>Alphaproteobacteria</taxon>
        <taxon>Rhodobacterales</taxon>
        <taxon>Rhodobacter group</taxon>
        <taxon>Paenirhodobacter</taxon>
    </lineage>
</organism>
<dbReference type="GO" id="GO:0003677">
    <property type="term" value="F:DNA binding"/>
    <property type="evidence" value="ECO:0007669"/>
    <property type="project" value="InterPro"/>
</dbReference>
<evidence type="ECO:0000259" key="2">
    <source>
        <dbReference type="PROSITE" id="PS51898"/>
    </source>
</evidence>
<gene>
    <name evidence="3" type="ORF">DYS74_16185</name>
</gene>
<proteinExistence type="predicted"/>
<dbReference type="Pfam" id="PF00589">
    <property type="entry name" value="Phage_integrase"/>
    <property type="match status" value="1"/>
</dbReference>
<evidence type="ECO:0000256" key="1">
    <source>
        <dbReference type="ARBA" id="ARBA00023172"/>
    </source>
</evidence>
<comment type="caution">
    <text evidence="3">The sequence shown here is derived from an EMBL/GenBank/DDBJ whole genome shotgun (WGS) entry which is preliminary data.</text>
</comment>
<dbReference type="Gene3D" id="1.10.443.10">
    <property type="entry name" value="Intergrase catalytic core"/>
    <property type="match status" value="1"/>
</dbReference>
<dbReference type="InterPro" id="IPR011010">
    <property type="entry name" value="DNA_brk_join_enz"/>
</dbReference>
<dbReference type="GO" id="GO:0006310">
    <property type="term" value="P:DNA recombination"/>
    <property type="evidence" value="ECO:0007669"/>
    <property type="project" value="UniProtKB-KW"/>
</dbReference>
<evidence type="ECO:0000313" key="4">
    <source>
        <dbReference type="Proteomes" id="UP000279673"/>
    </source>
</evidence>
<dbReference type="AlphaFoldDB" id="A0A421BKU3"/>
<sequence length="340" mass="37174">MMLPRVQRIRRGDRVLCYHRPTGTRLPELPEDHPEFIAAWAKAEATKRDFAPPAAAGTLAAVIRRLRASKRWSELGLSYRRAMLRHCDAITELYGTAPARGIRQKHIEADLAKLDPNPANQRLKAWRLILAQAKKDGDIESDVSILVSKIPTKTAGHATWTPDEVARFRAHWALGTVQRAAFELLAWTGARVSDAAILTDSNIGRDGVLSFRQVKTGGMAYVPWTCPLPSWAGSWEDERTTVRTAIEATAGATMIQTTYGKARTVKGLSNLISDAARAAGIQGRSAHGLRKYRLTAIAEAGGSAHAIMAWGGHASLSEAERYTRAASRKALIRGVEGNSR</sequence>
<name>A0A421BKU3_9RHOB</name>
<protein>
    <submittedName>
        <fullName evidence="3">Integrase</fullName>
    </submittedName>
</protein>
<reference evidence="3 4" key="1">
    <citation type="submission" date="2018-10" db="EMBL/GenBank/DDBJ databases">
        <title>Rhodobacter sp . BO-81.</title>
        <authorList>
            <person name="Im W.T."/>
        </authorList>
    </citation>
    <scope>NUCLEOTIDE SEQUENCE [LARGE SCALE GENOMIC DNA]</scope>
    <source>
        <strain evidence="3 4">BO-81</strain>
    </source>
</reference>
<dbReference type="SUPFAM" id="SSF56349">
    <property type="entry name" value="DNA breaking-rejoining enzymes"/>
    <property type="match status" value="1"/>
</dbReference>
<keyword evidence="1" id="KW-0233">DNA recombination</keyword>
<dbReference type="Proteomes" id="UP000279673">
    <property type="component" value="Unassembled WGS sequence"/>
</dbReference>